<evidence type="ECO:0000259" key="2">
    <source>
        <dbReference type="Pfam" id="PF00561"/>
    </source>
</evidence>
<accession>A0A918CX09</accession>
<dbReference type="AlphaFoldDB" id="A0A918CX09"/>
<dbReference type="EMBL" id="BMML01000037">
    <property type="protein sequence ID" value="GGN42520.1"/>
    <property type="molecule type" value="Genomic_DNA"/>
</dbReference>
<keyword evidence="1" id="KW-0575">Peroxidase</keyword>
<dbReference type="Gene3D" id="3.40.50.1820">
    <property type="entry name" value="alpha/beta hydrolase"/>
    <property type="match status" value="1"/>
</dbReference>
<dbReference type="SUPFAM" id="SSF53474">
    <property type="entry name" value="alpha/beta-Hydrolases"/>
    <property type="match status" value="1"/>
</dbReference>
<dbReference type="Pfam" id="PF00561">
    <property type="entry name" value="Abhydrolase_1"/>
    <property type="match status" value="1"/>
</dbReference>
<dbReference type="InterPro" id="IPR029058">
    <property type="entry name" value="AB_hydrolase_fold"/>
</dbReference>
<protein>
    <submittedName>
        <fullName evidence="3">Hydrolase, alpha/beta fold protein</fullName>
    </submittedName>
</protein>
<keyword evidence="3" id="KW-0378">Hydrolase</keyword>
<evidence type="ECO:0000313" key="3">
    <source>
        <dbReference type="EMBL" id="GGN42520.1"/>
    </source>
</evidence>
<dbReference type="InterPro" id="IPR000073">
    <property type="entry name" value="AB_hydrolase_1"/>
</dbReference>
<sequence>MALSGEPVRRLLPHGIRLAYERHGSGEPVLFVMGTGAAGRVWTVHQTPAVVSAGYQAITFDNRGIPPSDRPPGRYSLADMVRDTRGLIEGLALAPCRVVGVSLGALIAQELLIQAPHLVRCAVLMSTKARSDAARSAHEAAHRALAESGVQLPPEYAAAMSVFQMLSPATLDDENAVSLWLDVFQLPDSSGGVASGQTWAGLAGADRRPALRNVTVPCRVIAFSDDLVTPPLLGAEVAEAIPDCDFVEIASCGHLGYLERPEEVNAAIIEFLHKNDD</sequence>
<dbReference type="PRINTS" id="PR00412">
    <property type="entry name" value="EPOXHYDRLASE"/>
</dbReference>
<comment type="caution">
    <text evidence="3">The sequence shown here is derived from an EMBL/GenBank/DDBJ whole genome shotgun (WGS) entry which is preliminary data.</text>
</comment>
<reference evidence="3" key="2">
    <citation type="submission" date="2020-09" db="EMBL/GenBank/DDBJ databases">
        <authorList>
            <person name="Sun Q."/>
            <person name="Zhou Y."/>
        </authorList>
    </citation>
    <scope>NUCLEOTIDE SEQUENCE</scope>
    <source>
        <strain evidence="3">CGMCC 4.7110</strain>
    </source>
</reference>
<dbReference type="InterPro" id="IPR000639">
    <property type="entry name" value="Epox_hydrolase-like"/>
</dbReference>
<dbReference type="Proteomes" id="UP000653411">
    <property type="component" value="Unassembled WGS sequence"/>
</dbReference>
<dbReference type="PANTHER" id="PTHR43433:SF5">
    <property type="entry name" value="AB HYDROLASE-1 DOMAIN-CONTAINING PROTEIN"/>
    <property type="match status" value="1"/>
</dbReference>
<evidence type="ECO:0000256" key="1">
    <source>
        <dbReference type="ARBA" id="ARBA00022559"/>
    </source>
</evidence>
<dbReference type="PANTHER" id="PTHR43433">
    <property type="entry name" value="HYDROLASE, ALPHA/BETA FOLD FAMILY PROTEIN"/>
    <property type="match status" value="1"/>
</dbReference>
<keyword evidence="1" id="KW-0560">Oxidoreductase</keyword>
<dbReference type="RefSeq" id="WP_189268919.1">
    <property type="nucleotide sequence ID" value="NZ_BMML01000037.1"/>
</dbReference>
<organism evidence="3 4">
    <name type="scientific">Streptomyces fuscichromogenes</name>
    <dbReference type="NCBI Taxonomy" id="1324013"/>
    <lineage>
        <taxon>Bacteria</taxon>
        <taxon>Bacillati</taxon>
        <taxon>Actinomycetota</taxon>
        <taxon>Actinomycetes</taxon>
        <taxon>Kitasatosporales</taxon>
        <taxon>Streptomycetaceae</taxon>
        <taxon>Streptomyces</taxon>
    </lineage>
</organism>
<evidence type="ECO:0000313" key="4">
    <source>
        <dbReference type="Proteomes" id="UP000653411"/>
    </source>
</evidence>
<dbReference type="InterPro" id="IPR050471">
    <property type="entry name" value="AB_hydrolase"/>
</dbReference>
<reference evidence="3" key="1">
    <citation type="journal article" date="2014" name="Int. J. Syst. Evol. Microbiol.">
        <title>Complete genome sequence of Corynebacterium casei LMG S-19264T (=DSM 44701T), isolated from a smear-ripened cheese.</title>
        <authorList>
            <consortium name="US DOE Joint Genome Institute (JGI-PGF)"/>
            <person name="Walter F."/>
            <person name="Albersmeier A."/>
            <person name="Kalinowski J."/>
            <person name="Ruckert C."/>
        </authorList>
    </citation>
    <scope>NUCLEOTIDE SEQUENCE</scope>
    <source>
        <strain evidence="3">CGMCC 4.7110</strain>
    </source>
</reference>
<feature type="domain" description="AB hydrolase-1" evidence="2">
    <location>
        <begin position="28"/>
        <end position="261"/>
    </location>
</feature>
<keyword evidence="4" id="KW-1185">Reference proteome</keyword>
<gene>
    <name evidence="3" type="ORF">GCM10011578_091910</name>
</gene>
<dbReference type="GO" id="GO:0016787">
    <property type="term" value="F:hydrolase activity"/>
    <property type="evidence" value="ECO:0007669"/>
    <property type="project" value="UniProtKB-KW"/>
</dbReference>
<proteinExistence type="predicted"/>
<dbReference type="GO" id="GO:0004601">
    <property type="term" value="F:peroxidase activity"/>
    <property type="evidence" value="ECO:0007669"/>
    <property type="project" value="UniProtKB-KW"/>
</dbReference>
<name>A0A918CX09_9ACTN</name>